<evidence type="ECO:0000313" key="1">
    <source>
        <dbReference type="EMBL" id="KAB1258393.1"/>
    </source>
</evidence>
<keyword evidence="2" id="KW-1185">Reference proteome</keyword>
<comment type="caution">
    <text evidence="1">The sequence shown here is derived from an EMBL/GenBank/DDBJ whole genome shotgun (WGS) entry which is preliminary data.</text>
</comment>
<organism evidence="1 2">
    <name type="scientific">Camelus dromedarius</name>
    <name type="common">Dromedary</name>
    <name type="synonym">Arabian camel</name>
    <dbReference type="NCBI Taxonomy" id="9838"/>
    <lineage>
        <taxon>Eukaryota</taxon>
        <taxon>Metazoa</taxon>
        <taxon>Chordata</taxon>
        <taxon>Craniata</taxon>
        <taxon>Vertebrata</taxon>
        <taxon>Euteleostomi</taxon>
        <taxon>Mammalia</taxon>
        <taxon>Eutheria</taxon>
        <taxon>Laurasiatheria</taxon>
        <taxon>Artiodactyla</taxon>
        <taxon>Tylopoda</taxon>
        <taxon>Camelidae</taxon>
        <taxon>Camelus</taxon>
    </lineage>
</organism>
<dbReference type="EMBL" id="JWIN03000024">
    <property type="protein sequence ID" value="KAB1258393.1"/>
    <property type="molecule type" value="Genomic_DNA"/>
</dbReference>
<accession>A0A5N4CHG7</accession>
<protein>
    <submittedName>
        <fullName evidence="1">Meprin A subunit beta</fullName>
    </submittedName>
</protein>
<evidence type="ECO:0000313" key="2">
    <source>
        <dbReference type="Proteomes" id="UP000299084"/>
    </source>
</evidence>
<name>A0A5N4CHG7_CAMDR</name>
<dbReference type="AlphaFoldDB" id="A0A5N4CHG7"/>
<reference evidence="1 2" key="1">
    <citation type="journal article" date="2019" name="Mol. Ecol. Resour.">
        <title>Improving Illumina assemblies with Hi-C and long reads: an example with the North African dromedary.</title>
        <authorList>
            <person name="Elbers J.P."/>
            <person name="Rogers M.F."/>
            <person name="Perelman P.L."/>
            <person name="Proskuryakova A.A."/>
            <person name="Serdyukova N.A."/>
            <person name="Johnson W.E."/>
            <person name="Horin P."/>
            <person name="Corander J."/>
            <person name="Murphy D."/>
            <person name="Burger P.A."/>
        </authorList>
    </citation>
    <scope>NUCLEOTIDE SEQUENCE [LARGE SCALE GENOMIC DNA]</scope>
    <source>
        <strain evidence="1">Drom800</strain>
        <tissue evidence="1">Blood</tissue>
    </source>
</reference>
<sequence length="67" mass="7524">MTLEQLKSRDFIKGNDVYILLTVEDISHLNSTQSQPVPTFSSDDLCASFRCENDGICIVREGNAECR</sequence>
<gene>
    <name evidence="1" type="ORF">Cadr_000028479</name>
</gene>
<proteinExistence type="predicted"/>
<dbReference type="Proteomes" id="UP000299084">
    <property type="component" value="Unassembled WGS sequence"/>
</dbReference>